<evidence type="ECO:0000313" key="5">
    <source>
        <dbReference type="RefSeq" id="XP_006825662.1"/>
    </source>
</evidence>
<dbReference type="PROSITE" id="PS51390">
    <property type="entry name" value="WAP"/>
    <property type="match status" value="1"/>
</dbReference>
<keyword evidence="4" id="KW-1185">Reference proteome</keyword>
<dbReference type="CDD" id="cd00109">
    <property type="entry name" value="Kunitz-type"/>
    <property type="match status" value="1"/>
</dbReference>
<dbReference type="InterPro" id="IPR036645">
    <property type="entry name" value="Elafin-like_sf"/>
</dbReference>
<evidence type="ECO:0000256" key="1">
    <source>
        <dbReference type="ARBA" id="ARBA00023157"/>
    </source>
</evidence>
<evidence type="ECO:0000259" key="2">
    <source>
        <dbReference type="PROSITE" id="PS50279"/>
    </source>
</evidence>
<sequence length="642" mass="71185">MISFSIEDDMRKIKVMKIIIYWFLVNMILSVVAAQERMFNGSTIDRLCPDDLPAVQCFVNPCDYAICEAYPDATCEPNYCGGCYAEFYVGLVKVYCLKQIKLGSCPKLQITTLENITTSDRVAASKRRCVIDCDHDGDCDGTQKCCNSNDCDMKCTPPNLDLAIWGCFVDGHWWPVGSYRLWDCALCVCLKTGFVCLTNPGLICDPLTGPCPGNDDIYTIGNSPVFCDNSPQIQGTIHVDACPKGYFCNTIDKGYSVCCPEGKSCFYNGMKIPHGTVFFDECALCENLLFHFSSPPPANVLMERSCATWMAFSALKCVGIVVDFTGMERICRHGYWSIMWFSICDVLRPLPFLLMEEDDQEAVFCGDIPEITGVNMTIVDRCTEDKFCHHVDHNVAVCVRKTSVINIGGCVVGDMYYLNGAVVVHNDCEICRCSNGQWQCENICDKEVCLFDLPFARDGDGTILCGGPRPLRCPRGYTCTQIEGSEYAACCLDRPDDGCPCPIIPPAAAPQCLLDCTPCEVTSSSICCVSDGYCQIGCTGFVNTLGYCEHDCVFYNDRETRYDTEMCEICTCDRGEWSCILDLDCDPCCLAPDRGPCLAISTRWFFDCAANECKEFKYGGCGGNANNFLTLEQCQMKCEPSE</sequence>
<dbReference type="InterPro" id="IPR036880">
    <property type="entry name" value="Kunitz_BPTI_sf"/>
</dbReference>
<evidence type="ECO:0000313" key="4">
    <source>
        <dbReference type="Proteomes" id="UP000694865"/>
    </source>
</evidence>
<dbReference type="PROSITE" id="PS00280">
    <property type="entry name" value="BPTI_KUNITZ_1"/>
    <property type="match status" value="1"/>
</dbReference>
<dbReference type="Gene3D" id="4.10.410.10">
    <property type="entry name" value="Pancreatic trypsin inhibitor Kunitz domain"/>
    <property type="match status" value="1"/>
</dbReference>
<gene>
    <name evidence="5" type="primary">LOC100376042</name>
</gene>
<accession>A0ABM0N071</accession>
<protein>
    <submittedName>
        <fullName evidence="5">Uncharacterized protein LOC100376042</fullName>
    </submittedName>
</protein>
<dbReference type="PANTHER" id="PTHR46751:SF1">
    <property type="entry name" value="WAP FOUR-DISULFIDE CORE DOMAIN PROTEIN 6A"/>
    <property type="match status" value="1"/>
</dbReference>
<dbReference type="PRINTS" id="PR00759">
    <property type="entry name" value="BASICPTASE"/>
</dbReference>
<dbReference type="Gene3D" id="4.10.75.10">
    <property type="entry name" value="Elafin-like"/>
    <property type="match status" value="1"/>
</dbReference>
<proteinExistence type="predicted"/>
<dbReference type="RefSeq" id="XP_006825662.1">
    <property type="nucleotide sequence ID" value="XM_006825599.1"/>
</dbReference>
<dbReference type="Pfam" id="PF00095">
    <property type="entry name" value="WAP"/>
    <property type="match status" value="1"/>
</dbReference>
<feature type="domain" description="WAP" evidence="3">
    <location>
        <begin position="98"/>
        <end position="159"/>
    </location>
</feature>
<organism evidence="4 5">
    <name type="scientific">Saccoglossus kowalevskii</name>
    <name type="common">Acorn worm</name>
    <dbReference type="NCBI Taxonomy" id="10224"/>
    <lineage>
        <taxon>Eukaryota</taxon>
        <taxon>Metazoa</taxon>
        <taxon>Hemichordata</taxon>
        <taxon>Enteropneusta</taxon>
        <taxon>Harrimaniidae</taxon>
        <taxon>Saccoglossus</taxon>
    </lineage>
</organism>
<dbReference type="InterPro" id="IPR008197">
    <property type="entry name" value="WAP_dom"/>
</dbReference>
<dbReference type="GeneID" id="100376042"/>
<name>A0ABM0N071_SACKO</name>
<dbReference type="InterPro" id="IPR020901">
    <property type="entry name" value="Prtase_inh_Kunz-CS"/>
</dbReference>
<dbReference type="SMART" id="SM00217">
    <property type="entry name" value="WAP"/>
    <property type="match status" value="1"/>
</dbReference>
<dbReference type="InterPro" id="IPR051388">
    <property type="entry name" value="Serpin_venom_toxin"/>
</dbReference>
<dbReference type="PROSITE" id="PS50279">
    <property type="entry name" value="BPTI_KUNITZ_2"/>
    <property type="match status" value="1"/>
</dbReference>
<dbReference type="SMART" id="SM00131">
    <property type="entry name" value="KU"/>
    <property type="match status" value="1"/>
</dbReference>
<keyword evidence="1" id="KW-1015">Disulfide bond</keyword>
<dbReference type="Proteomes" id="UP000694865">
    <property type="component" value="Unplaced"/>
</dbReference>
<evidence type="ECO:0000259" key="3">
    <source>
        <dbReference type="PROSITE" id="PS51390"/>
    </source>
</evidence>
<dbReference type="Pfam" id="PF00014">
    <property type="entry name" value="Kunitz_BPTI"/>
    <property type="match status" value="1"/>
</dbReference>
<feature type="domain" description="BPTI/Kunitz inhibitor" evidence="2">
    <location>
        <begin position="588"/>
        <end position="638"/>
    </location>
</feature>
<reference evidence="5" key="1">
    <citation type="submission" date="2025-08" db="UniProtKB">
        <authorList>
            <consortium name="RefSeq"/>
        </authorList>
    </citation>
    <scope>IDENTIFICATION</scope>
    <source>
        <tissue evidence="5">Testes</tissue>
    </source>
</reference>
<dbReference type="InterPro" id="IPR002223">
    <property type="entry name" value="Kunitz_BPTI"/>
</dbReference>
<dbReference type="PANTHER" id="PTHR46751">
    <property type="entry name" value="EPPIN"/>
    <property type="match status" value="1"/>
</dbReference>
<dbReference type="SUPFAM" id="SSF57603">
    <property type="entry name" value="FnI-like domain"/>
    <property type="match status" value="1"/>
</dbReference>
<dbReference type="SUPFAM" id="SSF57362">
    <property type="entry name" value="BPTI-like"/>
    <property type="match status" value="1"/>
</dbReference>